<sequence length="120" mass="14186">PLASWNPLRHYFGLWASIHHSCLERVVHNFGSTDVMIYLSNPTNSFTRLVQVFDIFSKYSGCKIHIQKIFIHLKIYTRQIETTSINQLYSTKSSKVYSQWQGTNMRTIPPRLETEQYWKS</sequence>
<evidence type="ECO:0000313" key="1">
    <source>
        <dbReference type="Ensembl" id="ENSOABP00000062309.1"/>
    </source>
</evidence>
<accession>A0AAZ1X3Q7</accession>
<dbReference type="Proteomes" id="UP000472276">
    <property type="component" value="Unassembled WGS sequence"/>
</dbReference>
<proteinExistence type="predicted"/>
<name>A0AAZ1X3Q7_OREAU</name>
<reference evidence="2" key="1">
    <citation type="submission" date="2020-03" db="EMBL/GenBank/DDBJ databases">
        <title>Evolution of repeat sequences and sex chromosomes of tilapia species revealed by chromosome-level genomes.</title>
        <authorList>
            <person name="Xu L."/>
            <person name="Tao W."/>
            <person name="Wang D."/>
            <person name="Zhou Q."/>
        </authorList>
    </citation>
    <scope>NUCLEOTIDE SEQUENCE [LARGE SCALE GENOMIC DNA]</scope>
    <source>
        <strain evidence="2">Israel</strain>
    </source>
</reference>
<dbReference type="Ensembl" id="ENSOABT00000061529.1">
    <property type="protein sequence ID" value="ENSOABP00000062309.1"/>
    <property type="gene ID" value="ENSOABG00000035698.1"/>
</dbReference>
<reference evidence="1" key="2">
    <citation type="submission" date="2025-08" db="UniProtKB">
        <authorList>
            <consortium name="Ensembl"/>
        </authorList>
    </citation>
    <scope>IDENTIFICATION</scope>
</reference>
<organism evidence="1 2">
    <name type="scientific">Oreochromis aureus</name>
    <name type="common">Israeli tilapia</name>
    <name type="synonym">Chromis aureus</name>
    <dbReference type="NCBI Taxonomy" id="47969"/>
    <lineage>
        <taxon>Eukaryota</taxon>
        <taxon>Metazoa</taxon>
        <taxon>Chordata</taxon>
        <taxon>Craniata</taxon>
        <taxon>Vertebrata</taxon>
        <taxon>Euteleostomi</taxon>
        <taxon>Actinopterygii</taxon>
        <taxon>Neopterygii</taxon>
        <taxon>Teleostei</taxon>
        <taxon>Neoteleostei</taxon>
        <taxon>Acanthomorphata</taxon>
        <taxon>Ovalentaria</taxon>
        <taxon>Cichlomorphae</taxon>
        <taxon>Cichliformes</taxon>
        <taxon>Cichlidae</taxon>
        <taxon>African cichlids</taxon>
        <taxon>Pseudocrenilabrinae</taxon>
        <taxon>Oreochromini</taxon>
        <taxon>Oreochromis</taxon>
    </lineage>
</organism>
<protein>
    <submittedName>
        <fullName evidence="1">Uncharacterized protein</fullName>
    </submittedName>
</protein>
<evidence type="ECO:0000313" key="2">
    <source>
        <dbReference type="Proteomes" id="UP000472276"/>
    </source>
</evidence>
<reference evidence="1" key="3">
    <citation type="submission" date="2025-09" db="UniProtKB">
        <authorList>
            <consortium name="Ensembl"/>
        </authorList>
    </citation>
    <scope>IDENTIFICATION</scope>
</reference>
<keyword evidence="2" id="KW-1185">Reference proteome</keyword>
<dbReference type="AlphaFoldDB" id="A0AAZ1X3Q7"/>